<dbReference type="Proteomes" id="UP000595197">
    <property type="component" value="Plasmid pTT6-4"/>
</dbReference>
<gene>
    <name evidence="2" type="ORF">IGS68_34775</name>
</gene>
<geneLocation type="plasmid" evidence="2 3">
    <name>pTT6-4</name>
</geneLocation>
<evidence type="ECO:0000256" key="1">
    <source>
        <dbReference type="SAM" id="MobiDB-lite"/>
    </source>
</evidence>
<proteinExistence type="predicted"/>
<keyword evidence="2" id="KW-0614">Plasmid</keyword>
<reference evidence="2" key="1">
    <citation type="submission" date="2021-02" db="EMBL/GenBank/DDBJ databases">
        <title>Skermanella TT6 skin isolate.</title>
        <authorList>
            <person name="Lee K."/>
            <person name="Ganzorig M."/>
        </authorList>
    </citation>
    <scope>NUCLEOTIDE SEQUENCE</scope>
    <source>
        <strain evidence="2">TT6</strain>
    </source>
</reference>
<dbReference type="EMBL" id="CP067424">
    <property type="protein sequence ID" value="QQP94010.1"/>
    <property type="molecule type" value="Genomic_DNA"/>
</dbReference>
<evidence type="ECO:0000313" key="2">
    <source>
        <dbReference type="EMBL" id="QQP94010.1"/>
    </source>
</evidence>
<keyword evidence="3" id="KW-1185">Reference proteome</keyword>
<evidence type="ECO:0000313" key="3">
    <source>
        <dbReference type="Proteomes" id="UP000595197"/>
    </source>
</evidence>
<name>A0ABX7BIT3_9PROT</name>
<feature type="compositionally biased region" description="Polar residues" evidence="1">
    <location>
        <begin position="83"/>
        <end position="99"/>
    </location>
</feature>
<sequence>MKKLIHMSPIMLVLFLLLYDPTQAFSQYKHDHYENLGRDVEFWRWSVVLGRTAQYTRRGEVRVDVESRKKLCAYSLHEASGNPKYSRSNPPRNSMSGRNVSNNGITVSYESPCWGTPVGDFLQQIATTLGIAFGQPTTGAIVGGALRELTTSSQQCVGDQRASWLTMRIYVWTVPDGRTCNARETMIKADQRRRESPIQRWYGDER</sequence>
<protein>
    <submittedName>
        <fullName evidence="2">Uncharacterized protein</fullName>
    </submittedName>
</protein>
<dbReference type="RefSeq" id="WP_201083884.1">
    <property type="nucleotide sequence ID" value="NZ_CP067424.1"/>
</dbReference>
<organism evidence="2 3">
    <name type="scientific">Skermanella cutis</name>
    <dbReference type="NCBI Taxonomy" id="2775420"/>
    <lineage>
        <taxon>Bacteria</taxon>
        <taxon>Pseudomonadati</taxon>
        <taxon>Pseudomonadota</taxon>
        <taxon>Alphaproteobacteria</taxon>
        <taxon>Rhodospirillales</taxon>
        <taxon>Azospirillaceae</taxon>
        <taxon>Skermanella</taxon>
    </lineage>
</organism>
<accession>A0ABX7BIT3</accession>
<feature type="region of interest" description="Disordered" evidence="1">
    <location>
        <begin position="79"/>
        <end position="99"/>
    </location>
</feature>